<proteinExistence type="predicted"/>
<reference evidence="2" key="1">
    <citation type="submission" date="2022-11" db="UniProtKB">
        <authorList>
            <consortium name="WormBaseParasite"/>
        </authorList>
    </citation>
    <scope>IDENTIFICATION</scope>
</reference>
<dbReference type="Proteomes" id="UP000887576">
    <property type="component" value="Unplaced"/>
</dbReference>
<sequence length="495" mass="54780">MNAGDMALVQTPSYPQSTINSVKNVTDCKFTFARKDNQPGNIYFIFVNGYTTNYSIPNVKALYLTNGFMDGSIYYSNYILAYSKNENVTAVTYENQKGSSNIRYSAIQAFVYVPELNEPQSNCFMNGKNFDLINSWQVVPIFGISNQYKTTEACFWNFTIANGLSLKVVVNNMEANETATLTDDAGGVHPLTVGVMYFNGSKFGISYTKTPQDYIQSGLGAFVSAVDLKIPPTNSLCTVRQEYDDNYKKNVTHISTFDSIKGYAVNTIYSATATYKPNTAMSFSLNLPLYEYLGDQLLLSSGGETHVVLNSAFARNIQIKEGNNVNIQFISDQNTVGAGFGVDQVDHDCKCPNENVIVPCNNSLLFFISDVSYTYCSNMTCKFTVTLDQQCKNNKIKMATTALFRRNAGDSFNVLKDGVLYKSYTSTVSQDVITFDPNVTVQAIFLSGQSPAMFVPQPEFQLVLSMVEYKGDGGNAGLRVAFSILMLILTVLLWS</sequence>
<organism evidence="1 2">
    <name type="scientific">Panagrolaimus sp. JU765</name>
    <dbReference type="NCBI Taxonomy" id="591449"/>
    <lineage>
        <taxon>Eukaryota</taxon>
        <taxon>Metazoa</taxon>
        <taxon>Ecdysozoa</taxon>
        <taxon>Nematoda</taxon>
        <taxon>Chromadorea</taxon>
        <taxon>Rhabditida</taxon>
        <taxon>Tylenchina</taxon>
        <taxon>Panagrolaimomorpha</taxon>
        <taxon>Panagrolaimoidea</taxon>
        <taxon>Panagrolaimidae</taxon>
        <taxon>Panagrolaimus</taxon>
    </lineage>
</organism>
<protein>
    <submittedName>
        <fullName evidence="2">CUB-like domain-containing protein</fullName>
    </submittedName>
</protein>
<dbReference type="WBParaSite" id="JU765_v2.g19938.t1">
    <property type="protein sequence ID" value="JU765_v2.g19938.t1"/>
    <property type="gene ID" value="JU765_v2.g19938"/>
</dbReference>
<evidence type="ECO:0000313" key="1">
    <source>
        <dbReference type="Proteomes" id="UP000887576"/>
    </source>
</evidence>
<evidence type="ECO:0000313" key="2">
    <source>
        <dbReference type="WBParaSite" id="JU765_v2.g19938.t1"/>
    </source>
</evidence>
<accession>A0AC34QWF6</accession>
<name>A0AC34QWF6_9BILA</name>